<protein>
    <submittedName>
        <fullName evidence="1">Uncharacterized protein</fullName>
    </submittedName>
</protein>
<gene>
    <name evidence="1" type="ORF">AFUS01_LOCUS4594</name>
</gene>
<comment type="caution">
    <text evidence="1">The sequence shown here is derived from an EMBL/GenBank/DDBJ whole genome shotgun (WGS) entry which is preliminary data.</text>
</comment>
<keyword evidence="2" id="KW-1185">Reference proteome</keyword>
<reference evidence="1" key="1">
    <citation type="submission" date="2021-06" db="EMBL/GenBank/DDBJ databases">
        <authorList>
            <person name="Hodson N. C."/>
            <person name="Mongue J. A."/>
            <person name="Jaron S. K."/>
        </authorList>
    </citation>
    <scope>NUCLEOTIDE SEQUENCE</scope>
</reference>
<organism evidence="1 2">
    <name type="scientific">Allacma fusca</name>
    <dbReference type="NCBI Taxonomy" id="39272"/>
    <lineage>
        <taxon>Eukaryota</taxon>
        <taxon>Metazoa</taxon>
        <taxon>Ecdysozoa</taxon>
        <taxon>Arthropoda</taxon>
        <taxon>Hexapoda</taxon>
        <taxon>Collembola</taxon>
        <taxon>Symphypleona</taxon>
        <taxon>Sminthuridae</taxon>
        <taxon>Allacma</taxon>
    </lineage>
</organism>
<evidence type="ECO:0000313" key="2">
    <source>
        <dbReference type="Proteomes" id="UP000708208"/>
    </source>
</evidence>
<proteinExistence type="predicted"/>
<evidence type="ECO:0000313" key="1">
    <source>
        <dbReference type="EMBL" id="CAG7704712.1"/>
    </source>
</evidence>
<sequence length="23" mass="2546">TSSCLTSARQSLMGKEYDVVIRT</sequence>
<accession>A0A8J2JUY2</accession>
<name>A0A8J2JUY2_9HEXA</name>
<dbReference type="Proteomes" id="UP000708208">
    <property type="component" value="Unassembled WGS sequence"/>
</dbReference>
<dbReference type="EMBL" id="CAJVCH010028680">
    <property type="protein sequence ID" value="CAG7704712.1"/>
    <property type="molecule type" value="Genomic_DNA"/>
</dbReference>
<feature type="non-terminal residue" evidence="1">
    <location>
        <position position="1"/>
    </location>
</feature>
<dbReference type="AlphaFoldDB" id="A0A8J2JUY2"/>